<reference evidence="5" key="2">
    <citation type="journal article" date="2021" name="Microorganisms">
        <title>The Ever-Expanding Pseudomonas Genus: Description of 43 New Species and Partition of the Pseudomonas putida Group.</title>
        <authorList>
            <person name="Girard L."/>
            <person name="Lood C."/>
            <person name="Hofte M."/>
            <person name="Vandamme P."/>
            <person name="Rokni-Zadeh H."/>
            <person name="van Noort V."/>
            <person name="Lavigne R."/>
            <person name="De Mot R."/>
        </authorList>
    </citation>
    <scope>NUCLEOTIDE SEQUENCE</scope>
    <source>
        <strain evidence="5">OE 48.2</strain>
    </source>
</reference>
<keyword evidence="2" id="KW-0680">Restriction system</keyword>
<keyword evidence="5" id="KW-0540">Nuclease</keyword>
<dbReference type="AlphaFoldDB" id="A0A9E6NRB2"/>
<dbReference type="InterPro" id="IPR044946">
    <property type="entry name" value="Restrct_endonuc_typeI_TRD_sf"/>
</dbReference>
<dbReference type="CDD" id="cd16961">
    <property type="entry name" value="RMtype1_S_TRD-CR_like"/>
    <property type="match status" value="1"/>
</dbReference>
<accession>A0A9E6NRB2</accession>
<sequence length="190" mass="21243">MPTRLCTLSDVANVRSGYTFRGALENNPDGDIKVLQIKDLRQRAVIDADALISVSWEGSKNPPLLEDGDIAVVARGDSNTAALYKEGQRIVATSQFFIVSRKTAEISPEYLCWMINLPQSQRSLERNGSSIQAISKASLMSMPIPLPSLETQAKLTNLQRLWDEEDQLIAQLHTNREQMLQGIYQQLIKD</sequence>
<dbReference type="Pfam" id="PF01420">
    <property type="entry name" value="Methylase_S"/>
    <property type="match status" value="1"/>
</dbReference>
<name>A0A9E6NRB2_9PSED</name>
<reference evidence="5" key="1">
    <citation type="journal article" date="2020" name="Microorganisms">
        <title>Reliable Identification of Environmental Pseudomonas Isolates Using the rpoD Gene.</title>
        <authorList>
            <consortium name="The Broad Institute Genome Sequencing Platform"/>
            <person name="Girard L."/>
            <person name="Lood C."/>
            <person name="Rokni-Zadeh H."/>
            <person name="van Noort V."/>
            <person name="Lavigne R."/>
            <person name="De Mot R."/>
        </authorList>
    </citation>
    <scope>NUCLEOTIDE SEQUENCE</scope>
    <source>
        <strain evidence="5">OE 48.2</strain>
    </source>
</reference>
<comment type="similarity">
    <text evidence="1">Belongs to the type-I restriction system S methylase family.</text>
</comment>
<evidence type="ECO:0000256" key="2">
    <source>
        <dbReference type="ARBA" id="ARBA00022747"/>
    </source>
</evidence>
<dbReference type="Gene3D" id="3.90.220.20">
    <property type="entry name" value="DNA methylase specificity domains"/>
    <property type="match status" value="1"/>
</dbReference>
<dbReference type="GO" id="GO:0003677">
    <property type="term" value="F:DNA binding"/>
    <property type="evidence" value="ECO:0007669"/>
    <property type="project" value="UniProtKB-KW"/>
</dbReference>
<proteinExistence type="inferred from homology"/>
<dbReference type="SUPFAM" id="SSF116734">
    <property type="entry name" value="DNA methylase specificity domain"/>
    <property type="match status" value="1"/>
</dbReference>
<evidence type="ECO:0000313" key="5">
    <source>
        <dbReference type="EMBL" id="QXI12207.1"/>
    </source>
</evidence>
<evidence type="ECO:0000256" key="3">
    <source>
        <dbReference type="ARBA" id="ARBA00023125"/>
    </source>
</evidence>
<evidence type="ECO:0000259" key="4">
    <source>
        <dbReference type="Pfam" id="PF01420"/>
    </source>
</evidence>
<dbReference type="RefSeq" id="WP_186620818.1">
    <property type="nucleotide sequence ID" value="NZ_CP077090.1"/>
</dbReference>
<dbReference type="KEGG" id="pze:HU754_001970"/>
<organism evidence="5 6">
    <name type="scientific">Pseudomonas zeae</name>
    <dbReference type="NCBI Taxonomy" id="2745510"/>
    <lineage>
        <taxon>Bacteria</taxon>
        <taxon>Pseudomonadati</taxon>
        <taxon>Pseudomonadota</taxon>
        <taxon>Gammaproteobacteria</taxon>
        <taxon>Pseudomonadales</taxon>
        <taxon>Pseudomonadaceae</taxon>
        <taxon>Pseudomonas</taxon>
    </lineage>
</organism>
<dbReference type="InterPro" id="IPR000055">
    <property type="entry name" value="Restrct_endonuc_typeI_TRD"/>
</dbReference>
<feature type="domain" description="Type I restriction modification DNA specificity" evidence="4">
    <location>
        <begin position="7"/>
        <end position="154"/>
    </location>
</feature>
<keyword evidence="3" id="KW-0238">DNA-binding</keyword>
<dbReference type="PANTHER" id="PTHR30408">
    <property type="entry name" value="TYPE-1 RESTRICTION ENZYME ECOKI SPECIFICITY PROTEIN"/>
    <property type="match status" value="1"/>
</dbReference>
<dbReference type="EMBL" id="CP077090">
    <property type="protein sequence ID" value="QXI12207.1"/>
    <property type="molecule type" value="Genomic_DNA"/>
</dbReference>
<dbReference type="PANTHER" id="PTHR30408:SF13">
    <property type="entry name" value="TYPE I RESTRICTION ENZYME HINDI SPECIFICITY SUBUNIT"/>
    <property type="match status" value="1"/>
</dbReference>
<dbReference type="Proteomes" id="UP000627092">
    <property type="component" value="Chromosome"/>
</dbReference>
<dbReference type="GO" id="GO:0009307">
    <property type="term" value="P:DNA restriction-modification system"/>
    <property type="evidence" value="ECO:0007669"/>
    <property type="project" value="UniProtKB-KW"/>
</dbReference>
<evidence type="ECO:0000256" key="1">
    <source>
        <dbReference type="ARBA" id="ARBA00010923"/>
    </source>
</evidence>
<evidence type="ECO:0000313" key="6">
    <source>
        <dbReference type="Proteomes" id="UP000627092"/>
    </source>
</evidence>
<keyword evidence="5" id="KW-0378">Hydrolase</keyword>
<keyword evidence="5" id="KW-0255">Endonuclease</keyword>
<gene>
    <name evidence="5" type="ORF">HU754_001970</name>
</gene>
<protein>
    <submittedName>
        <fullName evidence="5">Restriction endonuclease subunit S</fullName>
    </submittedName>
</protein>
<dbReference type="InterPro" id="IPR052021">
    <property type="entry name" value="Type-I_RS_S_subunit"/>
</dbReference>
<dbReference type="GO" id="GO:0004519">
    <property type="term" value="F:endonuclease activity"/>
    <property type="evidence" value="ECO:0007669"/>
    <property type="project" value="UniProtKB-KW"/>
</dbReference>